<organism evidence="3 4">
    <name type="scientific">Caenispirillum bisanense</name>
    <dbReference type="NCBI Taxonomy" id="414052"/>
    <lineage>
        <taxon>Bacteria</taxon>
        <taxon>Pseudomonadati</taxon>
        <taxon>Pseudomonadota</taxon>
        <taxon>Alphaproteobacteria</taxon>
        <taxon>Rhodospirillales</taxon>
        <taxon>Novispirillaceae</taxon>
        <taxon>Caenispirillum</taxon>
    </lineage>
</organism>
<keyword evidence="4" id="KW-1185">Reference proteome</keyword>
<dbReference type="Pfam" id="PF05239">
    <property type="entry name" value="PRC"/>
    <property type="match status" value="1"/>
</dbReference>
<dbReference type="RefSeq" id="WP_097277611.1">
    <property type="nucleotide sequence ID" value="NZ_OCNJ01000001.1"/>
</dbReference>
<evidence type="ECO:0000313" key="4">
    <source>
        <dbReference type="Proteomes" id="UP000219621"/>
    </source>
</evidence>
<dbReference type="Proteomes" id="UP000219621">
    <property type="component" value="Unassembled WGS sequence"/>
</dbReference>
<dbReference type="SUPFAM" id="SSF50346">
    <property type="entry name" value="PRC-barrel domain"/>
    <property type="match status" value="1"/>
</dbReference>
<feature type="signal peptide" evidence="1">
    <location>
        <begin position="1"/>
        <end position="23"/>
    </location>
</feature>
<dbReference type="EMBL" id="OCNJ01000001">
    <property type="protein sequence ID" value="SOD90991.1"/>
    <property type="molecule type" value="Genomic_DNA"/>
</dbReference>
<dbReference type="OrthoDB" id="8021018at2"/>
<gene>
    <name evidence="3" type="ORF">SAMN05421508_101754</name>
</gene>
<accession>A0A286G621</accession>
<evidence type="ECO:0000256" key="1">
    <source>
        <dbReference type="SAM" id="SignalP"/>
    </source>
</evidence>
<evidence type="ECO:0000313" key="3">
    <source>
        <dbReference type="EMBL" id="SOD90991.1"/>
    </source>
</evidence>
<feature type="domain" description="PRC-barrel" evidence="2">
    <location>
        <begin position="68"/>
        <end position="139"/>
    </location>
</feature>
<dbReference type="AlphaFoldDB" id="A0A286G621"/>
<dbReference type="InterPro" id="IPR011033">
    <property type="entry name" value="PRC_barrel-like_sf"/>
</dbReference>
<name>A0A286G621_9PROT</name>
<keyword evidence="1" id="KW-0732">Signal</keyword>
<evidence type="ECO:0000259" key="2">
    <source>
        <dbReference type="Pfam" id="PF05239"/>
    </source>
</evidence>
<dbReference type="InterPro" id="IPR027275">
    <property type="entry name" value="PRC-brl_dom"/>
</dbReference>
<feature type="chain" id="PRO_5013398257" evidence="1">
    <location>
        <begin position="24"/>
        <end position="272"/>
    </location>
</feature>
<protein>
    <submittedName>
        <fullName evidence="3">Sporulation protein YlmC, PRC-barrel domain family</fullName>
    </submittedName>
</protein>
<dbReference type="Gene3D" id="2.30.30.240">
    <property type="entry name" value="PRC-barrel domain"/>
    <property type="match status" value="1"/>
</dbReference>
<reference evidence="3 4" key="1">
    <citation type="submission" date="2017-09" db="EMBL/GenBank/DDBJ databases">
        <authorList>
            <person name="Ehlers B."/>
            <person name="Leendertz F.H."/>
        </authorList>
    </citation>
    <scope>NUCLEOTIDE SEQUENCE [LARGE SCALE GENOMIC DNA]</scope>
    <source>
        <strain evidence="3 4">USBA 140</strain>
    </source>
</reference>
<proteinExistence type="predicted"/>
<sequence length="272" mass="29618">MLRHTIGASTLALAVALAGPAVAQSQNQSQTQGQTGQQQMQKGQANVQGQQVRVLSEWNYDELYRTGLRAENLLDADVMGPQGEEIGSVENVILDQNNQIVALIAQVGGFWDIGDTHVAVPWTEAKLVDDGVQIPVTEENAEDYDLYAETSVVNKQMLQQARVVDDDLTAGSRVWKLTNLIDDFATLRGGVGYGYVDDAIFTREGKLQAVVVEPSGTGYGVGPYAYPFYGYGAGTGWNAGLDTYEMPYGEGDVAEMETLDYDLFEDDWGEID</sequence>